<comment type="caution">
    <text evidence="2">The sequence shown here is derived from an EMBL/GenBank/DDBJ whole genome shotgun (WGS) entry which is preliminary data.</text>
</comment>
<protein>
    <submittedName>
        <fullName evidence="2">Putative leucine-rich repeat receptor-like protein kinase</fullName>
    </submittedName>
</protein>
<keyword evidence="1" id="KW-0472">Membrane</keyword>
<organism evidence="2 3">
    <name type="scientific">Corchorus capsularis</name>
    <name type="common">Jute</name>
    <dbReference type="NCBI Taxonomy" id="210143"/>
    <lineage>
        <taxon>Eukaryota</taxon>
        <taxon>Viridiplantae</taxon>
        <taxon>Streptophyta</taxon>
        <taxon>Embryophyta</taxon>
        <taxon>Tracheophyta</taxon>
        <taxon>Spermatophyta</taxon>
        <taxon>Magnoliopsida</taxon>
        <taxon>eudicotyledons</taxon>
        <taxon>Gunneridae</taxon>
        <taxon>Pentapetalae</taxon>
        <taxon>rosids</taxon>
        <taxon>malvids</taxon>
        <taxon>Malvales</taxon>
        <taxon>Malvaceae</taxon>
        <taxon>Grewioideae</taxon>
        <taxon>Apeibeae</taxon>
        <taxon>Corchorus</taxon>
    </lineage>
</organism>
<dbReference type="EMBL" id="AWWV01012402">
    <property type="protein sequence ID" value="OMO67494.1"/>
    <property type="molecule type" value="Genomic_DNA"/>
</dbReference>
<feature type="transmembrane region" description="Helical" evidence="1">
    <location>
        <begin position="60"/>
        <end position="78"/>
    </location>
</feature>
<keyword evidence="2" id="KW-0675">Receptor</keyword>
<name>A0A1R3HAW8_COCAP</name>
<keyword evidence="3" id="KW-1185">Reference proteome</keyword>
<evidence type="ECO:0000313" key="3">
    <source>
        <dbReference type="Proteomes" id="UP000188268"/>
    </source>
</evidence>
<sequence length="139" mass="15801">MISKKIGEISFEDLKSYTNDFSEDNFIGNFQFGKGFRGKIEDFDIIVKVWTENTAPCGCFLVGMDVFVFGVILVGLIAKKAFIVEYYVVESEVSDGATFLDDRASKGYKRRKSKSGDTISLVHLNLLMDMKLQHWRYNG</sequence>
<keyword evidence="1" id="KW-0812">Transmembrane</keyword>
<dbReference type="OrthoDB" id="1082833at2759"/>
<gene>
    <name evidence="2" type="ORF">CCACVL1_20495</name>
</gene>
<evidence type="ECO:0000256" key="1">
    <source>
        <dbReference type="SAM" id="Phobius"/>
    </source>
</evidence>
<keyword evidence="2" id="KW-0418">Kinase</keyword>
<evidence type="ECO:0000313" key="2">
    <source>
        <dbReference type="EMBL" id="OMO67494.1"/>
    </source>
</evidence>
<dbReference type="GO" id="GO:0016301">
    <property type="term" value="F:kinase activity"/>
    <property type="evidence" value="ECO:0007669"/>
    <property type="project" value="UniProtKB-KW"/>
</dbReference>
<accession>A0A1R3HAW8</accession>
<keyword evidence="2" id="KW-0808">Transferase</keyword>
<dbReference type="AlphaFoldDB" id="A0A1R3HAW8"/>
<dbReference type="Proteomes" id="UP000188268">
    <property type="component" value="Unassembled WGS sequence"/>
</dbReference>
<keyword evidence="1" id="KW-1133">Transmembrane helix</keyword>
<reference evidence="2 3" key="1">
    <citation type="submission" date="2013-09" db="EMBL/GenBank/DDBJ databases">
        <title>Corchorus capsularis genome sequencing.</title>
        <authorList>
            <person name="Alam M."/>
            <person name="Haque M.S."/>
            <person name="Islam M.S."/>
            <person name="Emdad E.M."/>
            <person name="Islam M.M."/>
            <person name="Ahmed B."/>
            <person name="Halim A."/>
            <person name="Hossen Q.M.M."/>
            <person name="Hossain M.Z."/>
            <person name="Ahmed R."/>
            <person name="Khan M.M."/>
            <person name="Islam R."/>
            <person name="Rashid M.M."/>
            <person name="Khan S.A."/>
            <person name="Rahman M.S."/>
            <person name="Alam M."/>
        </authorList>
    </citation>
    <scope>NUCLEOTIDE SEQUENCE [LARGE SCALE GENOMIC DNA]</scope>
    <source>
        <strain evidence="3">cv. CVL-1</strain>
        <tissue evidence="2">Whole seedling</tissue>
    </source>
</reference>
<dbReference type="Gramene" id="OMO67494">
    <property type="protein sequence ID" value="OMO67494"/>
    <property type="gene ID" value="CCACVL1_20495"/>
</dbReference>
<proteinExistence type="predicted"/>
<dbReference type="Gene3D" id="3.30.200.20">
    <property type="entry name" value="Phosphorylase Kinase, domain 1"/>
    <property type="match status" value="1"/>
</dbReference>